<dbReference type="Proteomes" id="UP000298663">
    <property type="component" value="Unassembled WGS sequence"/>
</dbReference>
<reference evidence="2 3" key="2">
    <citation type="journal article" date="2019" name="G3 (Bethesda)">
        <title>Hybrid Assembly of the Genome of the Entomopathogenic Nematode Steinernema carpocapsae Identifies the X-Chromosome.</title>
        <authorList>
            <person name="Serra L."/>
            <person name="Macchietto M."/>
            <person name="Macias-Munoz A."/>
            <person name="McGill C.J."/>
            <person name="Rodriguez I.M."/>
            <person name="Rodriguez B."/>
            <person name="Murad R."/>
            <person name="Mortazavi A."/>
        </authorList>
    </citation>
    <scope>NUCLEOTIDE SEQUENCE [LARGE SCALE GENOMIC DNA]</scope>
    <source>
        <strain evidence="2 3">ALL</strain>
    </source>
</reference>
<organism evidence="2 3">
    <name type="scientific">Steinernema carpocapsae</name>
    <name type="common">Entomopathogenic nematode</name>
    <dbReference type="NCBI Taxonomy" id="34508"/>
    <lineage>
        <taxon>Eukaryota</taxon>
        <taxon>Metazoa</taxon>
        <taxon>Ecdysozoa</taxon>
        <taxon>Nematoda</taxon>
        <taxon>Chromadorea</taxon>
        <taxon>Rhabditida</taxon>
        <taxon>Tylenchina</taxon>
        <taxon>Panagrolaimomorpha</taxon>
        <taxon>Strongyloidoidea</taxon>
        <taxon>Steinernematidae</taxon>
        <taxon>Steinernema</taxon>
    </lineage>
</organism>
<feature type="coiled-coil region" evidence="1">
    <location>
        <begin position="12"/>
        <end position="95"/>
    </location>
</feature>
<accession>A0A4U5MM48</accession>
<reference evidence="2 3" key="1">
    <citation type="journal article" date="2015" name="Genome Biol.">
        <title>Comparative genomics of Steinernema reveals deeply conserved gene regulatory networks.</title>
        <authorList>
            <person name="Dillman A.R."/>
            <person name="Macchietto M."/>
            <person name="Porter C.F."/>
            <person name="Rogers A."/>
            <person name="Williams B."/>
            <person name="Antoshechkin I."/>
            <person name="Lee M.M."/>
            <person name="Goodwin Z."/>
            <person name="Lu X."/>
            <person name="Lewis E.E."/>
            <person name="Goodrich-Blair H."/>
            <person name="Stock S.P."/>
            <person name="Adams B.J."/>
            <person name="Sternberg P.W."/>
            <person name="Mortazavi A."/>
        </authorList>
    </citation>
    <scope>NUCLEOTIDE SEQUENCE [LARGE SCALE GENOMIC DNA]</scope>
    <source>
        <strain evidence="2 3">ALL</strain>
    </source>
</reference>
<proteinExistence type="predicted"/>
<dbReference type="EMBL" id="AZBU02000007">
    <property type="protein sequence ID" value="TKR70560.1"/>
    <property type="molecule type" value="Genomic_DNA"/>
</dbReference>
<comment type="caution">
    <text evidence="2">The sequence shown here is derived from an EMBL/GenBank/DDBJ whole genome shotgun (WGS) entry which is preliminary data.</text>
</comment>
<name>A0A4U5MM48_STECR</name>
<evidence type="ECO:0000313" key="3">
    <source>
        <dbReference type="Proteomes" id="UP000298663"/>
    </source>
</evidence>
<protein>
    <submittedName>
        <fullName evidence="2">Uncharacterized protein</fullName>
    </submittedName>
</protein>
<gene>
    <name evidence="2" type="ORF">L596_022570</name>
</gene>
<keyword evidence="3" id="KW-1185">Reference proteome</keyword>
<evidence type="ECO:0000256" key="1">
    <source>
        <dbReference type="SAM" id="Coils"/>
    </source>
</evidence>
<keyword evidence="1" id="KW-0175">Coiled coil</keyword>
<sequence length="205" mass="23546">MSSYQSKMLAMVDDNERLLAELEKQLAANYEELEGALEKRFESQRKIFELNERKVRAAVFVDQLAATAKKQEEEHEELQRRIAEEEQIAKQLMMAHTAIVTKQSCSAVAIAAQCIEELKTNSYSNVSGDQLREVGKELLMMKAMKERFVERGIDVNGKKTREASVVPRLNDEKATKITFLLNEGNTLMKKRMLQKRGKAMPKYWS</sequence>
<dbReference type="OrthoDB" id="10439584at2759"/>
<evidence type="ECO:0000313" key="2">
    <source>
        <dbReference type="EMBL" id="TKR70560.1"/>
    </source>
</evidence>
<dbReference type="AlphaFoldDB" id="A0A4U5MM48"/>